<evidence type="ECO:0000313" key="3">
    <source>
        <dbReference type="EMBL" id="JAB67324.1"/>
    </source>
</evidence>
<evidence type="ECO:0000259" key="1">
    <source>
        <dbReference type="Pfam" id="PF21788"/>
    </source>
</evidence>
<evidence type="ECO:0000259" key="2">
    <source>
        <dbReference type="Pfam" id="PF21789"/>
    </source>
</evidence>
<dbReference type="EMBL" id="GALX01001142">
    <property type="protein sequence ID" value="JAB67324.1"/>
    <property type="molecule type" value="Transcribed_RNA"/>
</dbReference>
<feature type="domain" description="Transposable element P transposase-like GTP-binding insertion" evidence="1">
    <location>
        <begin position="5"/>
        <end position="77"/>
    </location>
</feature>
<organism evidence="3">
    <name type="scientific">Anoplophora glabripennis</name>
    <name type="common">Asian longhorn beetle</name>
    <name type="synonym">Anoplophora nobilis</name>
    <dbReference type="NCBI Taxonomy" id="217634"/>
    <lineage>
        <taxon>Eukaryota</taxon>
        <taxon>Metazoa</taxon>
        <taxon>Ecdysozoa</taxon>
        <taxon>Arthropoda</taxon>
        <taxon>Hexapoda</taxon>
        <taxon>Insecta</taxon>
        <taxon>Pterygota</taxon>
        <taxon>Neoptera</taxon>
        <taxon>Endopterygota</taxon>
        <taxon>Coleoptera</taxon>
        <taxon>Polyphaga</taxon>
        <taxon>Cucujiformia</taxon>
        <taxon>Chrysomeloidea</taxon>
        <taxon>Cerambycidae</taxon>
        <taxon>Lamiinae</taxon>
        <taxon>Lamiini</taxon>
        <taxon>Anoplophora</taxon>
    </lineage>
</organism>
<gene>
    <name evidence="3" type="primary">PELET</name>
</gene>
<proteinExistence type="predicted"/>
<accession>V5GT09</accession>
<dbReference type="PANTHER" id="PTHR47577:SF2">
    <property type="entry name" value="THAP DOMAIN CONTAINING 9"/>
    <property type="match status" value="1"/>
</dbReference>
<name>V5GT09_ANOGL</name>
<sequence>YKHLYKLNPNYFNFKDSFQKMKVKVAAQLLSQTVAATIETFSVFGDLPAESLHTAEFVHIVDNMFDSLNGSNQQETSGKKFKCPLSDNSPHIEFWLDILSKLRNWKVIDPKSNNVRHNFKFINGWQVTIQAIIHLWGNLKEMGLKYLSPRNLNQDPLENLFCQIRQHGIANSNPTCHQFVAALKTVVVNNFGIPLVKGSNCEEDSCRSLGNLTVLLDKYYCSENTDETFDVDVDFDASVVNNFNENNQATSYVAGYILSKINIPDCSKCRQNIFSQVTTEKHLYVQFKEYDQKQRLTYASDHVIKLIDQIHERLYQFLEEHGHKNEIESKFKQHLSNIMESYQFCEQHNIQETIIDKCIRLVIYKYIKDKKC</sequence>
<dbReference type="InterPro" id="IPR048367">
    <property type="entry name" value="TNP-like_RNaseH_C"/>
</dbReference>
<dbReference type="Pfam" id="PF21788">
    <property type="entry name" value="TNP-like_GBD"/>
    <property type="match status" value="1"/>
</dbReference>
<dbReference type="OrthoDB" id="6775048at2759"/>
<feature type="domain" description="Transposable element P transposase-like RNase H C-terminal" evidence="2">
    <location>
        <begin position="152"/>
        <end position="182"/>
    </location>
</feature>
<protein>
    <submittedName>
        <fullName evidence="3">Transposase</fullName>
    </submittedName>
</protein>
<dbReference type="PANTHER" id="PTHR47577">
    <property type="entry name" value="THAP DOMAIN-CONTAINING PROTEIN 6"/>
    <property type="match status" value="1"/>
</dbReference>
<dbReference type="InterPro" id="IPR048366">
    <property type="entry name" value="TNP-like_GBD"/>
</dbReference>
<reference evidence="3" key="1">
    <citation type="submission" date="2013-07" db="EMBL/GenBank/DDBJ databases">
        <title>Midgut Transcriptome Profiling of Anoplphora glabripennis, a Lignocellulose Degrading, Wood-Boring Cerambycid.</title>
        <authorList>
            <person name="Scully E.D."/>
            <person name="Hoover K."/>
            <person name="Carlson J.E."/>
            <person name="Tien M."/>
            <person name="Geib S.M."/>
        </authorList>
    </citation>
    <scope>NUCLEOTIDE SEQUENCE</scope>
</reference>
<dbReference type="AlphaFoldDB" id="V5GT09"/>
<feature type="non-terminal residue" evidence="3">
    <location>
        <position position="1"/>
    </location>
</feature>
<feature type="non-terminal residue" evidence="3">
    <location>
        <position position="372"/>
    </location>
</feature>
<dbReference type="Pfam" id="PF21789">
    <property type="entry name" value="TNP-like_RNaseH_C"/>
    <property type="match status" value="1"/>
</dbReference>